<feature type="transmembrane region" description="Helical" evidence="2">
    <location>
        <begin position="138"/>
        <end position="156"/>
    </location>
</feature>
<keyword evidence="4" id="KW-1185">Reference proteome</keyword>
<evidence type="ECO:0000256" key="2">
    <source>
        <dbReference type="SAM" id="Phobius"/>
    </source>
</evidence>
<dbReference type="Proteomes" id="UP001055868">
    <property type="component" value="Chromosome"/>
</dbReference>
<feature type="compositionally biased region" description="Basic and acidic residues" evidence="1">
    <location>
        <begin position="16"/>
        <end position="27"/>
    </location>
</feature>
<feature type="compositionally biased region" description="Polar residues" evidence="1">
    <location>
        <begin position="1"/>
        <end position="10"/>
    </location>
</feature>
<name>A0ABY4N844_9MICO</name>
<organism evidence="3 4">
    <name type="scientific">Brachybacterium kimchii</name>
    <dbReference type="NCBI Taxonomy" id="2942909"/>
    <lineage>
        <taxon>Bacteria</taxon>
        <taxon>Bacillati</taxon>
        <taxon>Actinomycetota</taxon>
        <taxon>Actinomycetes</taxon>
        <taxon>Micrococcales</taxon>
        <taxon>Dermabacteraceae</taxon>
        <taxon>Brachybacterium</taxon>
    </lineage>
</organism>
<dbReference type="RefSeq" id="WP_249480141.1">
    <property type="nucleotide sequence ID" value="NZ_CP097218.1"/>
</dbReference>
<reference evidence="3" key="1">
    <citation type="submission" date="2022-05" db="EMBL/GenBank/DDBJ databases">
        <title>Genomic analysis of Brachybacterium sp. CBA3104.</title>
        <authorList>
            <person name="Roh S.W."/>
            <person name="Kim Y.B."/>
            <person name="Kim Y."/>
        </authorList>
    </citation>
    <scope>NUCLEOTIDE SEQUENCE</scope>
    <source>
        <strain evidence="3">CBA3104</strain>
    </source>
</reference>
<accession>A0ABY4N844</accession>
<protein>
    <recommendedName>
        <fullName evidence="5">Integral membrane protein</fullName>
    </recommendedName>
</protein>
<proteinExistence type="predicted"/>
<evidence type="ECO:0008006" key="5">
    <source>
        <dbReference type="Google" id="ProtNLM"/>
    </source>
</evidence>
<evidence type="ECO:0000313" key="4">
    <source>
        <dbReference type="Proteomes" id="UP001055868"/>
    </source>
</evidence>
<feature type="transmembrane region" description="Helical" evidence="2">
    <location>
        <begin position="100"/>
        <end position="126"/>
    </location>
</feature>
<feature type="transmembrane region" description="Helical" evidence="2">
    <location>
        <begin position="73"/>
        <end position="93"/>
    </location>
</feature>
<keyword evidence="2" id="KW-0472">Membrane</keyword>
<dbReference type="EMBL" id="CP097218">
    <property type="protein sequence ID" value="UQN30726.1"/>
    <property type="molecule type" value="Genomic_DNA"/>
</dbReference>
<feature type="transmembrane region" description="Helical" evidence="2">
    <location>
        <begin position="40"/>
        <end position="61"/>
    </location>
</feature>
<evidence type="ECO:0000256" key="1">
    <source>
        <dbReference type="SAM" id="MobiDB-lite"/>
    </source>
</evidence>
<keyword evidence="2" id="KW-1133">Transmembrane helix</keyword>
<sequence length="174" mass="18329">MSSDPTSTGPASAGGPDRRDPSRRDAVDPTGSVRRRERGFATLLIVVYGILALAATGRATYELATKFTEAPLPYALSLLSALTYVVVTVLLVRRGARSRAALWVCGIELVGILVVGSLTTFAPGLFEVSTVWSHFGSGYGFVPLLLPIVAIVYLLVHRRAAARGASDAGRTVSA</sequence>
<gene>
    <name evidence="3" type="ORF">M4486_05330</name>
</gene>
<feature type="region of interest" description="Disordered" evidence="1">
    <location>
        <begin position="1"/>
        <end position="32"/>
    </location>
</feature>
<evidence type="ECO:0000313" key="3">
    <source>
        <dbReference type="EMBL" id="UQN30726.1"/>
    </source>
</evidence>
<keyword evidence="2" id="KW-0812">Transmembrane</keyword>